<dbReference type="Proteomes" id="UP000427906">
    <property type="component" value="Chromosome"/>
</dbReference>
<dbReference type="AlphaFoldDB" id="A0A5K7YHB6"/>
<dbReference type="EMBL" id="AP021874">
    <property type="protein sequence ID" value="BBO69012.1"/>
    <property type="molecule type" value="Genomic_DNA"/>
</dbReference>
<dbReference type="InterPro" id="IPR041796">
    <property type="entry name" value="Mre11_N"/>
</dbReference>
<accession>A0A5K7YHB6</accession>
<dbReference type="InterPro" id="IPR004843">
    <property type="entry name" value="Calcineurin-like_PHP"/>
</dbReference>
<sequence>MIKFIHTADIHLDSPLKGLEVHEDAPVEEIRGATRRAFDNLVDLAIEEAVDFILIAGDLYDGDWKDYNTGLFFAARMGRLARAGIKVFIVSGNHDAASQITRAMPLPDNVTLFTPGKPQSVPLDDLGIIIHGQSYARRVVTENLALNYPRRDSSYFNIGLLHTSLTGRDGHEDYAPCTLDELTAKGYDYWALGHVHQRETVSRDPWIVFPGNLQGRHIRETGAKGATLVTVAAGRITAVEPCELDVLRWTLCQVDLTPCETLDSVHDRVRQGMERELDRAGGKPLALRLVLTGKCPVHARLIDRTARLTEEFRGIAVGLGDVWLEAVRFRTRRPVGLEEIVGEDTPIAGLLQSIRQLDLDGESLLGLVPELSALKSKLPAEIHGGNEPFLDFSTDRTDRTAELRTEVQELLIAKLLQHGGADEA</sequence>
<dbReference type="SUPFAM" id="SSF56300">
    <property type="entry name" value="Metallo-dependent phosphatases"/>
    <property type="match status" value="1"/>
</dbReference>
<dbReference type="GO" id="GO:0016787">
    <property type="term" value="F:hydrolase activity"/>
    <property type="evidence" value="ECO:0007669"/>
    <property type="project" value="UniProtKB-KW"/>
</dbReference>
<evidence type="ECO:0000313" key="3">
    <source>
        <dbReference type="EMBL" id="BBO69012.1"/>
    </source>
</evidence>
<name>A0A5K7YHB6_9BACT</name>
<dbReference type="PIRSF" id="PIRSF033091">
    <property type="entry name" value="Pesterase_YhaO"/>
    <property type="match status" value="1"/>
</dbReference>
<evidence type="ECO:0000259" key="2">
    <source>
        <dbReference type="Pfam" id="PF00149"/>
    </source>
</evidence>
<keyword evidence="1" id="KW-0378">Hydrolase</keyword>
<organism evidence="3 4">
    <name type="scientific">Desulfosarcina alkanivorans</name>
    <dbReference type="NCBI Taxonomy" id="571177"/>
    <lineage>
        <taxon>Bacteria</taxon>
        <taxon>Pseudomonadati</taxon>
        <taxon>Thermodesulfobacteriota</taxon>
        <taxon>Desulfobacteria</taxon>
        <taxon>Desulfobacterales</taxon>
        <taxon>Desulfosarcinaceae</taxon>
        <taxon>Desulfosarcina</taxon>
    </lineage>
</organism>
<evidence type="ECO:0000256" key="1">
    <source>
        <dbReference type="ARBA" id="ARBA00022801"/>
    </source>
</evidence>
<proteinExistence type="predicted"/>
<dbReference type="OrthoDB" id="9773856at2"/>
<dbReference type="CDD" id="cd00840">
    <property type="entry name" value="MPP_Mre11_N"/>
    <property type="match status" value="1"/>
</dbReference>
<dbReference type="InterPro" id="IPR029052">
    <property type="entry name" value="Metallo-depent_PP-like"/>
</dbReference>
<dbReference type="Gene3D" id="3.60.21.10">
    <property type="match status" value="1"/>
</dbReference>
<keyword evidence="4" id="KW-1185">Reference proteome</keyword>
<dbReference type="KEGG" id="dalk:DSCA_29420"/>
<dbReference type="Pfam" id="PF00149">
    <property type="entry name" value="Metallophos"/>
    <property type="match status" value="1"/>
</dbReference>
<dbReference type="PANTHER" id="PTHR30337">
    <property type="entry name" value="COMPONENT OF ATP-DEPENDENT DSDNA EXONUCLEASE"/>
    <property type="match status" value="1"/>
</dbReference>
<gene>
    <name evidence="3" type="ORF">DSCA_29420</name>
</gene>
<dbReference type="InterPro" id="IPR050535">
    <property type="entry name" value="DNA_Repair-Maintenance_Comp"/>
</dbReference>
<dbReference type="InterPro" id="IPR014576">
    <property type="entry name" value="Pesterase_YhaO"/>
</dbReference>
<dbReference type="RefSeq" id="WP_155317096.1">
    <property type="nucleotide sequence ID" value="NZ_AP021874.1"/>
</dbReference>
<reference evidence="3 4" key="1">
    <citation type="submission" date="2019-11" db="EMBL/GenBank/DDBJ databases">
        <title>Comparative genomics of hydrocarbon-degrading Desulfosarcina strains.</title>
        <authorList>
            <person name="Watanabe M."/>
            <person name="Kojima H."/>
            <person name="Fukui M."/>
        </authorList>
    </citation>
    <scope>NUCLEOTIDE SEQUENCE [LARGE SCALE GENOMIC DNA]</scope>
    <source>
        <strain evidence="3 4">PL12</strain>
    </source>
</reference>
<dbReference type="PANTHER" id="PTHR30337:SF7">
    <property type="entry name" value="PHOSPHOESTERASE"/>
    <property type="match status" value="1"/>
</dbReference>
<protein>
    <submittedName>
        <fullName evidence="3">Metallophosphoesterase</fullName>
    </submittedName>
</protein>
<evidence type="ECO:0000313" key="4">
    <source>
        <dbReference type="Proteomes" id="UP000427906"/>
    </source>
</evidence>
<feature type="domain" description="Calcineurin-like phosphoesterase" evidence="2">
    <location>
        <begin position="2"/>
        <end position="197"/>
    </location>
</feature>